<dbReference type="EMBL" id="PTJE01000003">
    <property type="protein sequence ID" value="PPK95164.1"/>
    <property type="molecule type" value="Genomic_DNA"/>
</dbReference>
<proteinExistence type="predicted"/>
<organism evidence="1 2">
    <name type="scientific">Nonlabens xylanidelens</name>
    <dbReference type="NCBI Taxonomy" id="191564"/>
    <lineage>
        <taxon>Bacteria</taxon>
        <taxon>Pseudomonadati</taxon>
        <taxon>Bacteroidota</taxon>
        <taxon>Flavobacteriia</taxon>
        <taxon>Flavobacteriales</taxon>
        <taxon>Flavobacteriaceae</taxon>
        <taxon>Nonlabens</taxon>
    </lineage>
</organism>
<dbReference type="PROSITE" id="PS51257">
    <property type="entry name" value="PROKAR_LIPOPROTEIN"/>
    <property type="match status" value="1"/>
</dbReference>
<comment type="caution">
    <text evidence="1">The sequence shown here is derived from an EMBL/GenBank/DDBJ whole genome shotgun (WGS) entry which is preliminary data.</text>
</comment>
<name>A0A2S6ILQ5_9FLAO</name>
<gene>
    <name evidence="1" type="ORF">LY01_01917</name>
</gene>
<accession>A0A2S6ILQ5</accession>
<evidence type="ECO:0000313" key="1">
    <source>
        <dbReference type="EMBL" id="PPK95164.1"/>
    </source>
</evidence>
<reference evidence="1 2" key="1">
    <citation type="submission" date="2018-02" db="EMBL/GenBank/DDBJ databases">
        <title>Genomic Encyclopedia of Archaeal and Bacterial Type Strains, Phase II (KMG-II): from individual species to whole genera.</title>
        <authorList>
            <person name="Goeker M."/>
        </authorList>
    </citation>
    <scope>NUCLEOTIDE SEQUENCE [LARGE SCALE GENOMIC DNA]</scope>
    <source>
        <strain evidence="1 2">DSM 16809</strain>
    </source>
</reference>
<dbReference type="AlphaFoldDB" id="A0A2S6ILQ5"/>
<evidence type="ECO:0008006" key="3">
    <source>
        <dbReference type="Google" id="ProtNLM"/>
    </source>
</evidence>
<dbReference type="RefSeq" id="WP_104515586.1">
    <property type="nucleotide sequence ID" value="NZ_MQVW01000024.1"/>
</dbReference>
<dbReference type="OrthoDB" id="634553at2"/>
<dbReference type="Proteomes" id="UP000239002">
    <property type="component" value="Unassembled WGS sequence"/>
</dbReference>
<evidence type="ECO:0000313" key="2">
    <source>
        <dbReference type="Proteomes" id="UP000239002"/>
    </source>
</evidence>
<keyword evidence="2" id="KW-1185">Reference proteome</keyword>
<sequence>MRYIFLILCSALLLISCKEDVKNEGRNYSFYHWSTNFKPTDKTDQLIKHGGTFKEYVRFFDLVIDQNVDKVYPVATVQFEENTRFLATEIVPVIYIRNEVFLHKDGNGNNIQKLALNTADKIKRIQNKHLTGQVAVREIQIDCDWTDSTRDSFFMFLKSLKNQMPGYSISSTLRLHQVKYKDRTGVPPVDKVVLMAYNVGNLGSVEETNSILSNEITAQYLEELDEYPLPFDVALPLFEWGVLYRDGKLKGLLRDLTPGLLESAFAKAEKENSYTATSDSYVNGIFIYKGDHVRVETITKDKLEELAAMIKEAAPSNRDYQTIYYHINTSLTSKFSYDDLSSFAK</sequence>
<protein>
    <recommendedName>
        <fullName evidence="3">Lipoprotein</fullName>
    </recommendedName>
</protein>